<accession>A0ABY5W6Z9</accession>
<dbReference type="Proteomes" id="UP001059617">
    <property type="component" value="Chromosome"/>
</dbReference>
<protein>
    <recommendedName>
        <fullName evidence="3">NodB homology domain-containing protein</fullName>
    </recommendedName>
</protein>
<gene>
    <name evidence="1" type="ORF">Dfulv_14135</name>
</gene>
<evidence type="ECO:0000313" key="1">
    <source>
        <dbReference type="EMBL" id="UWP85302.1"/>
    </source>
</evidence>
<proteinExistence type="predicted"/>
<evidence type="ECO:0008006" key="3">
    <source>
        <dbReference type="Google" id="ProtNLM"/>
    </source>
</evidence>
<evidence type="ECO:0000313" key="2">
    <source>
        <dbReference type="Proteomes" id="UP001059617"/>
    </source>
</evidence>
<reference evidence="1" key="1">
    <citation type="submission" date="2021-04" db="EMBL/GenBank/DDBJ databases">
        <authorList>
            <person name="Hartkoorn R.C."/>
            <person name="Beaudoing E."/>
            <person name="Hot D."/>
        </authorList>
    </citation>
    <scope>NUCLEOTIDE SEQUENCE</scope>
    <source>
        <strain evidence="1">NRRL B-16292</strain>
    </source>
</reference>
<dbReference type="InterPro" id="IPR011330">
    <property type="entry name" value="Glyco_hydro/deAcase_b/a-brl"/>
</dbReference>
<organism evidence="1 2">
    <name type="scientific">Dactylosporangium fulvum</name>
    <dbReference type="NCBI Taxonomy" id="53359"/>
    <lineage>
        <taxon>Bacteria</taxon>
        <taxon>Bacillati</taxon>
        <taxon>Actinomycetota</taxon>
        <taxon>Actinomycetes</taxon>
        <taxon>Micromonosporales</taxon>
        <taxon>Micromonosporaceae</taxon>
        <taxon>Dactylosporangium</taxon>
    </lineage>
</organism>
<name>A0ABY5W6Z9_9ACTN</name>
<dbReference type="EMBL" id="CP073720">
    <property type="protein sequence ID" value="UWP85302.1"/>
    <property type="molecule type" value="Genomic_DNA"/>
</dbReference>
<keyword evidence="2" id="KW-1185">Reference proteome</keyword>
<dbReference type="InterPro" id="IPR029062">
    <property type="entry name" value="Class_I_gatase-like"/>
</dbReference>
<reference evidence="1" key="2">
    <citation type="submission" date="2022-09" db="EMBL/GenBank/DDBJ databases">
        <title>Biosynthetic gene clusters of Dactylosporangioum fulvum.</title>
        <authorList>
            <person name="Caradec T."/>
        </authorList>
    </citation>
    <scope>NUCLEOTIDE SEQUENCE</scope>
    <source>
        <strain evidence="1">NRRL B-16292</strain>
    </source>
</reference>
<dbReference type="RefSeq" id="WP_259863400.1">
    <property type="nucleotide sequence ID" value="NZ_CP073720.1"/>
</dbReference>
<dbReference type="Gene3D" id="3.40.50.880">
    <property type="match status" value="1"/>
</dbReference>
<dbReference type="SUPFAM" id="SSF88713">
    <property type="entry name" value="Glycoside hydrolase/deacetylase"/>
    <property type="match status" value="1"/>
</dbReference>
<dbReference type="Gene3D" id="3.20.20.370">
    <property type="entry name" value="Glycoside hydrolase/deacetylase"/>
    <property type="match status" value="1"/>
</dbReference>
<sequence length="567" mass="59810">MTDFAQPLGVVLDPVQGGAEPAFPGYLTEILAHAGLPYEVVPAPDPRFAVLVVTAAVNTDAGVLQPWLGRGGRLLVLGDPGPLAELAAVRVTAPVAEGRVVFAPAPAWGTPPDVPLRAFGGVRMAPAAAASVVARWDDGSAAVTVRRVGAGTVMVIGADLCQSVVRIQQGWPVVADGVPPSDGTSPVDDGVLKVDDGIALSYEQDRALPAGEVFEPGFAHAWPPDAVAPYFHRPHADLWRHVLLRTLWWLAPAATLPWLGYWPAGVPAIGHLSHDTDGNADPDAAVALETFAQCGTAATWCLLPPAPGGGPALSPETIARITAEGHELGLHFDAHSPGRGFTEAELAAQLAWARAAGGPVTTNKNHYLRWQGWDDFYRWCSAMGILVDGSRGPGTQGNVGFPFGTCHVAYPLGALPVLMLPLHFQDLAWTIQPPIAEAVLGQVLAHHGVLHCLFHGANMRLSPETRRAATAIVELGRSLGLRWWTAARIGAWERARRGVTLRPGPGLLHIDTELPLEDAAILIPLGDSPIPTVTGAPLRCAVVQRHGIAHLEIALTLLPGRTTLHLT</sequence>